<accession>A0A9W9MKJ8</accession>
<evidence type="ECO:0000313" key="4">
    <source>
        <dbReference type="EMBL" id="KAJ5203081.1"/>
    </source>
</evidence>
<dbReference type="Proteomes" id="UP001150942">
    <property type="component" value="Unassembled WGS sequence"/>
</dbReference>
<dbReference type="PROSITE" id="PS51782">
    <property type="entry name" value="LYSM"/>
    <property type="match status" value="1"/>
</dbReference>
<organism evidence="4 5">
    <name type="scientific">Penicillium cf. viridicatum</name>
    <dbReference type="NCBI Taxonomy" id="2972119"/>
    <lineage>
        <taxon>Eukaryota</taxon>
        <taxon>Fungi</taxon>
        <taxon>Dikarya</taxon>
        <taxon>Ascomycota</taxon>
        <taxon>Pezizomycotina</taxon>
        <taxon>Eurotiomycetes</taxon>
        <taxon>Eurotiomycetidae</taxon>
        <taxon>Eurotiales</taxon>
        <taxon>Aspergillaceae</taxon>
        <taxon>Penicillium</taxon>
    </lineage>
</organism>
<comment type="caution">
    <text evidence="4">The sequence shown here is derived from an EMBL/GenBank/DDBJ whole genome shotgun (WGS) entry which is preliminary data.</text>
</comment>
<dbReference type="InterPro" id="IPR036779">
    <property type="entry name" value="LysM_dom_sf"/>
</dbReference>
<reference evidence="4" key="1">
    <citation type="submission" date="2022-11" db="EMBL/GenBank/DDBJ databases">
        <authorList>
            <person name="Petersen C."/>
        </authorList>
    </citation>
    <scope>NUCLEOTIDE SEQUENCE</scope>
    <source>
        <strain evidence="4">IBT 20477</strain>
    </source>
</reference>
<evidence type="ECO:0000259" key="3">
    <source>
        <dbReference type="PROSITE" id="PS51782"/>
    </source>
</evidence>
<evidence type="ECO:0000256" key="2">
    <source>
        <dbReference type="ARBA" id="ARBA00023026"/>
    </source>
</evidence>
<dbReference type="GO" id="GO:0008061">
    <property type="term" value="F:chitin binding"/>
    <property type="evidence" value="ECO:0007669"/>
    <property type="project" value="UniProtKB-KW"/>
</dbReference>
<sequence length="171" mass="18292">MATKCGVSGSDFLKDNPAKGFCSKLKPGQHVCCSSDTVQQKRNLLSFRGECETEKVQQDDSCAAIATRCAISGADFCSKLKPGQHVCCSSGTLPNFSPKPNKDGSCATTTVGDGESCSTIAAANSLTEKDIDGFNQKTWGWTGCKNIFKDSLLHKPTDPVWGVKIQNYGLR</sequence>
<keyword evidence="1" id="KW-0147">Chitin-binding</keyword>
<evidence type="ECO:0000256" key="1">
    <source>
        <dbReference type="ARBA" id="ARBA00022669"/>
    </source>
</evidence>
<dbReference type="InterPro" id="IPR018392">
    <property type="entry name" value="LysM"/>
</dbReference>
<gene>
    <name evidence="4" type="ORF">N7449_005160</name>
</gene>
<feature type="domain" description="LysM" evidence="3">
    <location>
        <begin position="1"/>
        <end position="33"/>
    </location>
</feature>
<reference evidence="4" key="2">
    <citation type="journal article" date="2023" name="IMA Fungus">
        <title>Comparative genomic study of the Penicillium genus elucidates a diverse pangenome and 15 lateral gene transfer events.</title>
        <authorList>
            <person name="Petersen C."/>
            <person name="Sorensen T."/>
            <person name="Nielsen M.R."/>
            <person name="Sondergaard T.E."/>
            <person name="Sorensen J.L."/>
            <person name="Fitzpatrick D.A."/>
            <person name="Frisvad J.C."/>
            <person name="Nielsen K.L."/>
        </authorList>
    </citation>
    <scope>NUCLEOTIDE SEQUENCE</scope>
    <source>
        <strain evidence="4">IBT 20477</strain>
    </source>
</reference>
<keyword evidence="5" id="KW-1185">Reference proteome</keyword>
<keyword evidence="2" id="KW-0843">Virulence</keyword>
<dbReference type="PANTHER" id="PTHR47700">
    <property type="entry name" value="V CHITINASE, PUTATIVE (AFU_ORTHOLOGUE AFUA_6G13720)-RELATED"/>
    <property type="match status" value="1"/>
</dbReference>
<dbReference type="AlphaFoldDB" id="A0A9W9MKJ8"/>
<dbReference type="PANTHER" id="PTHR47700:SF2">
    <property type="entry name" value="CHITINASE"/>
    <property type="match status" value="1"/>
</dbReference>
<proteinExistence type="predicted"/>
<evidence type="ECO:0000313" key="5">
    <source>
        <dbReference type="Proteomes" id="UP001150942"/>
    </source>
</evidence>
<protein>
    <recommendedName>
        <fullName evidence="3">LysM domain-containing protein</fullName>
    </recommendedName>
</protein>
<dbReference type="EMBL" id="JAPQKQ010000003">
    <property type="protein sequence ID" value="KAJ5203081.1"/>
    <property type="molecule type" value="Genomic_DNA"/>
</dbReference>
<dbReference type="InterPro" id="IPR053214">
    <property type="entry name" value="LysM12-like"/>
</dbReference>
<dbReference type="OrthoDB" id="4352447at2759"/>
<dbReference type="Gene3D" id="3.10.350.10">
    <property type="entry name" value="LysM domain"/>
    <property type="match status" value="1"/>
</dbReference>
<name>A0A9W9MKJ8_9EURO</name>